<dbReference type="RefSeq" id="WP_394819759.1">
    <property type="nucleotide sequence ID" value="NZ_JAWJZY010000003.1"/>
</dbReference>
<proteinExistence type="predicted"/>
<comment type="caution">
    <text evidence="1">The sequence shown here is derived from an EMBL/GenBank/DDBJ whole genome shotgun (WGS) entry which is preliminary data.</text>
</comment>
<gene>
    <name evidence="1" type="ORF">DOFOFD_07505</name>
</gene>
<sequence>MAITGPTSGYAAGEQTNLTHIEYAQELNFATSPKTGFMRLRHAGETLAVQDMTATPDEINAIPEDAETILTGRSVSGSISGLLSYSTYDDFIAAVMGMEWADGMEYVCSDPAHCPAMWMDNGVFHLETFEDNPKLLDWPVAGMMRLTNPQNVSIDVPFINRSLDPSDSRRDIVTYSNMAGRAIYAKLFATSAVTDRVIIPEGFKFTPLGASNHKVGKTFTFRKRVADRYQIFTGNMVSQIQIHFQAQQTPTVQMDFIGANLVLSSAPVTDSVLPATTTRIMEAARFRSFSIDGTSYDGMVQSVNLTLTRNGAAQDQALGKLGAAGIQFGAFKASLEAEVYFRDYAVIDLWQSGRKVQISFSIVDDAGKGYVFTLLNAQLFNFTAPIDQKNKTMVLRLPFTGNPYPGGGTLAVRRIG</sequence>
<dbReference type="Proteomes" id="UP001312908">
    <property type="component" value="Unassembled WGS sequence"/>
</dbReference>
<protein>
    <submittedName>
        <fullName evidence="1">Uncharacterized protein</fullName>
    </submittedName>
</protein>
<evidence type="ECO:0000313" key="2">
    <source>
        <dbReference type="Proteomes" id="UP001312908"/>
    </source>
</evidence>
<keyword evidence="2" id="KW-1185">Reference proteome</keyword>
<name>A0ABU7U306_9PROT</name>
<evidence type="ECO:0000313" key="1">
    <source>
        <dbReference type="EMBL" id="MEE8658855.1"/>
    </source>
</evidence>
<accession>A0ABU7U306</accession>
<dbReference type="InterPro" id="IPR044000">
    <property type="entry name" value="Phage_tube_2"/>
</dbReference>
<reference evidence="1 2" key="1">
    <citation type="submission" date="2023-10" db="EMBL/GenBank/DDBJ databases">
        <title>Sorlinia euscelidii gen. nov., sp. nov., an acetic acid bacteria isolated from the gut of Euscelidius variegatus emitter.</title>
        <authorList>
            <person name="Michoud G."/>
            <person name="Marasco R."/>
            <person name="Seferji K."/>
            <person name="Gonella E."/>
            <person name="Garuglieri E."/>
            <person name="Alma A."/>
            <person name="Mapelli F."/>
            <person name="Borin S."/>
            <person name="Daffonchio D."/>
            <person name="Crotti E."/>
        </authorList>
    </citation>
    <scope>NUCLEOTIDE SEQUENCE [LARGE SCALE GENOMIC DNA]</scope>
    <source>
        <strain evidence="1 2">EV16P</strain>
    </source>
</reference>
<dbReference type="Pfam" id="PF18906">
    <property type="entry name" value="Phage_tube_2"/>
    <property type="match status" value="1"/>
</dbReference>
<organism evidence="1 2">
    <name type="scientific">Sorlinia euscelidii</name>
    <dbReference type="NCBI Taxonomy" id="3081148"/>
    <lineage>
        <taxon>Bacteria</taxon>
        <taxon>Pseudomonadati</taxon>
        <taxon>Pseudomonadota</taxon>
        <taxon>Alphaproteobacteria</taxon>
        <taxon>Acetobacterales</taxon>
        <taxon>Acetobacteraceae</taxon>
        <taxon>Sorlinia</taxon>
    </lineage>
</organism>
<dbReference type="EMBL" id="JAWJZY010000003">
    <property type="protein sequence ID" value="MEE8658855.1"/>
    <property type="molecule type" value="Genomic_DNA"/>
</dbReference>